<evidence type="ECO:0000313" key="1">
    <source>
        <dbReference type="EMBL" id="CAB1419233.1"/>
    </source>
</evidence>
<sequence>MVYLSTCDIQAIGSTARAADTGEFNKAWNRADVFLGAYRVTRRFSVGNALVRLMKEAMALLKARSLPRARPPEAKYNAMNHLCPVSRRWTNICWVSLLVSHFAVEKRFRRR</sequence>
<accession>A0A9N7TX21</accession>
<organism evidence="1 2">
    <name type="scientific">Pleuronectes platessa</name>
    <name type="common">European plaice</name>
    <dbReference type="NCBI Taxonomy" id="8262"/>
    <lineage>
        <taxon>Eukaryota</taxon>
        <taxon>Metazoa</taxon>
        <taxon>Chordata</taxon>
        <taxon>Craniata</taxon>
        <taxon>Vertebrata</taxon>
        <taxon>Euteleostomi</taxon>
        <taxon>Actinopterygii</taxon>
        <taxon>Neopterygii</taxon>
        <taxon>Teleostei</taxon>
        <taxon>Neoteleostei</taxon>
        <taxon>Acanthomorphata</taxon>
        <taxon>Carangaria</taxon>
        <taxon>Pleuronectiformes</taxon>
        <taxon>Pleuronectoidei</taxon>
        <taxon>Pleuronectidae</taxon>
        <taxon>Pleuronectes</taxon>
    </lineage>
</organism>
<proteinExistence type="predicted"/>
<dbReference type="EMBL" id="CADEAL010000375">
    <property type="protein sequence ID" value="CAB1419233.1"/>
    <property type="molecule type" value="Genomic_DNA"/>
</dbReference>
<reference evidence="1" key="1">
    <citation type="submission" date="2020-03" db="EMBL/GenBank/DDBJ databases">
        <authorList>
            <person name="Weist P."/>
        </authorList>
    </citation>
    <scope>NUCLEOTIDE SEQUENCE</scope>
</reference>
<keyword evidence="2" id="KW-1185">Reference proteome</keyword>
<dbReference type="Proteomes" id="UP001153269">
    <property type="component" value="Unassembled WGS sequence"/>
</dbReference>
<evidence type="ECO:0000313" key="2">
    <source>
        <dbReference type="Proteomes" id="UP001153269"/>
    </source>
</evidence>
<comment type="caution">
    <text evidence="1">The sequence shown here is derived from an EMBL/GenBank/DDBJ whole genome shotgun (WGS) entry which is preliminary data.</text>
</comment>
<dbReference type="AlphaFoldDB" id="A0A9N7TX21"/>
<protein>
    <submittedName>
        <fullName evidence="1">Uncharacterized protein</fullName>
    </submittedName>
</protein>
<name>A0A9N7TX21_PLEPL</name>
<gene>
    <name evidence="1" type="ORF">PLEPLA_LOCUS7061</name>
</gene>